<name>D8RP45_SELML</name>
<keyword evidence="4" id="KW-0547">Nucleotide-binding</keyword>
<dbReference type="InterPro" id="IPR003593">
    <property type="entry name" value="AAA+_ATPase"/>
</dbReference>
<evidence type="ECO:0000256" key="2">
    <source>
        <dbReference type="ARBA" id="ARBA00010550"/>
    </source>
</evidence>
<evidence type="ECO:0000313" key="11">
    <source>
        <dbReference type="EMBL" id="EFJ26196.1"/>
    </source>
</evidence>
<accession>D8RP45</accession>
<dbReference type="Pfam" id="PF00004">
    <property type="entry name" value="AAA"/>
    <property type="match status" value="1"/>
</dbReference>
<feature type="region of interest" description="Disordered" evidence="8">
    <location>
        <begin position="56"/>
        <end position="75"/>
    </location>
</feature>
<dbReference type="PANTHER" id="PTHR23076:SF111">
    <property type="entry name" value="INACTIVE ATP-DEPENDENT ZINC METALLOPROTEASE FTSHI 1, CHLOROPLASTIC-RELATED"/>
    <property type="match status" value="1"/>
</dbReference>
<organism evidence="12">
    <name type="scientific">Selaginella moellendorffii</name>
    <name type="common">Spikemoss</name>
    <dbReference type="NCBI Taxonomy" id="88036"/>
    <lineage>
        <taxon>Eukaryota</taxon>
        <taxon>Viridiplantae</taxon>
        <taxon>Streptophyta</taxon>
        <taxon>Embryophyta</taxon>
        <taxon>Tracheophyta</taxon>
        <taxon>Lycopodiopsida</taxon>
        <taxon>Selaginellales</taxon>
        <taxon>Selaginellaceae</taxon>
        <taxon>Selaginella</taxon>
    </lineage>
</organism>
<dbReference type="InterPro" id="IPR003959">
    <property type="entry name" value="ATPase_AAA_core"/>
</dbReference>
<dbReference type="SUPFAM" id="SSF140990">
    <property type="entry name" value="FtsH protease domain-like"/>
    <property type="match status" value="1"/>
</dbReference>
<keyword evidence="7" id="KW-0809">Transit peptide</keyword>
<dbReference type="EMBL" id="GL377585">
    <property type="protein sequence ID" value="EFJ26196.1"/>
    <property type="molecule type" value="Genomic_DNA"/>
</dbReference>
<dbReference type="CDD" id="cd19501">
    <property type="entry name" value="RecA-like_FtsH"/>
    <property type="match status" value="1"/>
</dbReference>
<evidence type="ECO:0000259" key="10">
    <source>
        <dbReference type="SMART" id="SM00382"/>
    </source>
</evidence>
<dbReference type="InterPro" id="IPR037219">
    <property type="entry name" value="Peptidase_M41-like"/>
</dbReference>
<dbReference type="InterPro" id="IPR041569">
    <property type="entry name" value="AAA_lid_3"/>
</dbReference>
<dbReference type="OMA" id="YEIERHM"/>
<dbReference type="SMART" id="SM00382">
    <property type="entry name" value="AAA"/>
    <property type="match status" value="1"/>
</dbReference>
<dbReference type="AlphaFoldDB" id="D8RP45"/>
<feature type="transmembrane region" description="Helical" evidence="9">
    <location>
        <begin position="305"/>
        <end position="327"/>
    </location>
</feature>
<evidence type="ECO:0000256" key="9">
    <source>
        <dbReference type="SAM" id="Phobius"/>
    </source>
</evidence>
<dbReference type="GO" id="GO:0016887">
    <property type="term" value="F:ATP hydrolysis activity"/>
    <property type="evidence" value="ECO:0007669"/>
    <property type="project" value="InterPro"/>
</dbReference>
<dbReference type="KEGG" id="smo:SELMODRAFT_98591"/>
<evidence type="ECO:0000256" key="6">
    <source>
        <dbReference type="ARBA" id="ARBA00022840"/>
    </source>
</evidence>
<feature type="domain" description="AAA+ ATPase" evidence="10">
    <location>
        <begin position="395"/>
        <end position="546"/>
    </location>
</feature>
<dbReference type="STRING" id="88036.D8RP45"/>
<keyword evidence="3" id="KW-0645">Protease</keyword>
<dbReference type="GO" id="GO:0004176">
    <property type="term" value="F:ATP-dependent peptidase activity"/>
    <property type="evidence" value="ECO:0000318"/>
    <property type="project" value="GO_Central"/>
</dbReference>
<dbReference type="eggNOG" id="KOG0731">
    <property type="taxonomic scope" value="Eukaryota"/>
</dbReference>
<dbReference type="FunCoup" id="D8RP45">
    <property type="interactions" value="1270"/>
</dbReference>
<dbReference type="Proteomes" id="UP000001514">
    <property type="component" value="Unassembled WGS sequence"/>
</dbReference>
<dbReference type="GO" id="GO:0045037">
    <property type="term" value="P:protein import into chloroplast stroma"/>
    <property type="evidence" value="ECO:0000318"/>
    <property type="project" value="GO_Central"/>
</dbReference>
<evidence type="ECO:0000313" key="12">
    <source>
        <dbReference type="Proteomes" id="UP000001514"/>
    </source>
</evidence>
<gene>
    <name evidence="11" type="ORF">SELMODRAFT_98591</name>
</gene>
<evidence type="ECO:0000256" key="8">
    <source>
        <dbReference type="SAM" id="MobiDB-lite"/>
    </source>
</evidence>
<evidence type="ECO:0000256" key="1">
    <source>
        <dbReference type="ARBA" id="ARBA00010044"/>
    </source>
</evidence>
<dbReference type="GO" id="GO:0004222">
    <property type="term" value="F:metalloendopeptidase activity"/>
    <property type="evidence" value="ECO:0007669"/>
    <property type="project" value="InterPro"/>
</dbReference>
<evidence type="ECO:0000256" key="7">
    <source>
        <dbReference type="ARBA" id="ARBA00022946"/>
    </source>
</evidence>
<dbReference type="Gene3D" id="1.10.8.60">
    <property type="match status" value="1"/>
</dbReference>
<dbReference type="HOGENOM" id="CLU_000688_24_0_1"/>
<evidence type="ECO:0000256" key="3">
    <source>
        <dbReference type="ARBA" id="ARBA00022670"/>
    </source>
</evidence>
<dbReference type="PANTHER" id="PTHR23076">
    <property type="entry name" value="METALLOPROTEASE M41 FTSH"/>
    <property type="match status" value="1"/>
</dbReference>
<comment type="similarity">
    <text evidence="2">In the N-terminal section; belongs to the AAA ATPase family.</text>
</comment>
<reference evidence="11 12" key="1">
    <citation type="journal article" date="2011" name="Science">
        <title>The Selaginella genome identifies genetic changes associated with the evolution of vascular plants.</title>
        <authorList>
            <person name="Banks J.A."/>
            <person name="Nishiyama T."/>
            <person name="Hasebe M."/>
            <person name="Bowman J.L."/>
            <person name="Gribskov M."/>
            <person name="dePamphilis C."/>
            <person name="Albert V.A."/>
            <person name="Aono N."/>
            <person name="Aoyama T."/>
            <person name="Ambrose B.A."/>
            <person name="Ashton N.W."/>
            <person name="Axtell M.J."/>
            <person name="Barker E."/>
            <person name="Barker M.S."/>
            <person name="Bennetzen J.L."/>
            <person name="Bonawitz N.D."/>
            <person name="Chapple C."/>
            <person name="Cheng C."/>
            <person name="Correa L.G."/>
            <person name="Dacre M."/>
            <person name="DeBarry J."/>
            <person name="Dreyer I."/>
            <person name="Elias M."/>
            <person name="Engstrom E.M."/>
            <person name="Estelle M."/>
            <person name="Feng L."/>
            <person name="Finet C."/>
            <person name="Floyd S.K."/>
            <person name="Frommer W.B."/>
            <person name="Fujita T."/>
            <person name="Gramzow L."/>
            <person name="Gutensohn M."/>
            <person name="Harholt J."/>
            <person name="Hattori M."/>
            <person name="Heyl A."/>
            <person name="Hirai T."/>
            <person name="Hiwatashi Y."/>
            <person name="Ishikawa M."/>
            <person name="Iwata M."/>
            <person name="Karol K.G."/>
            <person name="Koehler B."/>
            <person name="Kolukisaoglu U."/>
            <person name="Kubo M."/>
            <person name="Kurata T."/>
            <person name="Lalonde S."/>
            <person name="Li K."/>
            <person name="Li Y."/>
            <person name="Litt A."/>
            <person name="Lyons E."/>
            <person name="Manning G."/>
            <person name="Maruyama T."/>
            <person name="Michael T.P."/>
            <person name="Mikami K."/>
            <person name="Miyazaki S."/>
            <person name="Morinaga S."/>
            <person name="Murata T."/>
            <person name="Mueller-Roeber B."/>
            <person name="Nelson D.R."/>
            <person name="Obara M."/>
            <person name="Oguri Y."/>
            <person name="Olmstead R.G."/>
            <person name="Onodera N."/>
            <person name="Petersen B.L."/>
            <person name="Pils B."/>
            <person name="Prigge M."/>
            <person name="Rensing S.A."/>
            <person name="Riano-Pachon D.M."/>
            <person name="Roberts A.W."/>
            <person name="Sato Y."/>
            <person name="Scheller H.V."/>
            <person name="Schulz B."/>
            <person name="Schulz C."/>
            <person name="Shakirov E.V."/>
            <person name="Shibagaki N."/>
            <person name="Shinohara N."/>
            <person name="Shippen D.E."/>
            <person name="Soerensen I."/>
            <person name="Sotooka R."/>
            <person name="Sugimoto N."/>
            <person name="Sugita M."/>
            <person name="Sumikawa N."/>
            <person name="Tanurdzic M."/>
            <person name="Theissen G."/>
            <person name="Ulvskov P."/>
            <person name="Wakazuki S."/>
            <person name="Weng J.K."/>
            <person name="Willats W.W."/>
            <person name="Wipf D."/>
            <person name="Wolf P.G."/>
            <person name="Yang L."/>
            <person name="Zimmer A.D."/>
            <person name="Zhu Q."/>
            <person name="Mitros T."/>
            <person name="Hellsten U."/>
            <person name="Loque D."/>
            <person name="Otillar R."/>
            <person name="Salamov A."/>
            <person name="Schmutz J."/>
            <person name="Shapiro H."/>
            <person name="Lindquist E."/>
            <person name="Lucas S."/>
            <person name="Rokhsar D."/>
            <person name="Grigoriev I.V."/>
        </authorList>
    </citation>
    <scope>NUCLEOTIDE SEQUENCE [LARGE SCALE GENOMIC DNA]</scope>
</reference>
<sequence>ASDDFMTQILRENPSRVERKCLSGDRMLSLKEWRSQRVPLWSKLLAKIEPLVKKAREVRPQEKKTPESETTSQAAKGRSVFLPDLLRAYKGNLYVPVEIFMGHVAEAEEFAREFAELPVMIFQDFVNVMQSDQVAQIKSKGTQFIVELKEISGERSAQAQKWSMQLTEAQAKYVLSQYRGYHHEIQPRFAPTVIQPPPTPNPVSSAISNRLMLELSTVVSLISVAAFAVGKFAAGVASALASVAAFVIFRVLLPTITPIMRPFLSLTMGVVRIILGTGEAGMRTGLLGLFTGFTGFVTSGDLLSALRIIISMIFVIVMMAAFAKFTITRRSRDHQKWDIWQAIEFGQSKPQARVKGSTGVMFKDVAGIDEVVKELQELVVYLKDPERFARMGTKPPHGVLLEGPPGCGKTLLAKAVAGEAGVPFYQMAGSEFVEVLVGVGAARMRDLFLRAKVNRPAVVFIDEIDALGGARSEFHGKRAMDDKTATFHAGTQERETTLNQLLIELDGFDTGKGVIFLGATNRADMLDPALLRPGRFDRRILISPPKASARYEILKVHSEKVKLDSSVDLWPYAKSLNGWSGAELAQLMQESALVAIRKGHKSITRHDVDTAVDRLTIGPEVYGVGRRQSVHRRMASIEIGMAMVAHLLRSTENAEVEPCDRISIVPRGKASIQKLFLTYSRTIYHTLDDDAYLFARRPTLIHRLKVMLGARIGEELIYGHDTSTLSAAYLADASWLARKIFSIWNVDGRISMHGERSPWERSSQFGPPTWFEGGLYNDYDLVGQSIDPRMDEDVAVRTKALMQKAYDETLSLLKPYKAALTKALHVIMEKEEMFGEELDVILKRYPSGYQVELVDSEEQPGYLVSDSSDTKLVLELAGGSSKESAWSKNNDTMA</sequence>
<dbReference type="Gene3D" id="1.20.58.760">
    <property type="entry name" value="Peptidase M41"/>
    <property type="match status" value="1"/>
</dbReference>
<dbReference type="Gramene" id="EFJ26196">
    <property type="protein sequence ID" value="EFJ26196"/>
    <property type="gene ID" value="SELMODRAFT_98591"/>
</dbReference>
<feature type="compositionally biased region" description="Basic and acidic residues" evidence="8">
    <location>
        <begin position="56"/>
        <end position="67"/>
    </location>
</feature>
<dbReference type="InterPro" id="IPR027417">
    <property type="entry name" value="P-loop_NTPase"/>
</dbReference>
<keyword evidence="9" id="KW-0472">Membrane</keyword>
<keyword evidence="12" id="KW-1185">Reference proteome</keyword>
<dbReference type="InParanoid" id="D8RP45"/>
<protein>
    <recommendedName>
        <fullName evidence="10">AAA+ ATPase domain-containing protein</fullName>
    </recommendedName>
</protein>
<dbReference type="SUPFAM" id="SSF52540">
    <property type="entry name" value="P-loop containing nucleoside triphosphate hydrolases"/>
    <property type="match status" value="1"/>
</dbReference>
<dbReference type="GO" id="GO:0006508">
    <property type="term" value="P:proteolysis"/>
    <property type="evidence" value="ECO:0000318"/>
    <property type="project" value="GO_Central"/>
</dbReference>
<dbReference type="GO" id="GO:0009507">
    <property type="term" value="C:chloroplast"/>
    <property type="evidence" value="ECO:0000318"/>
    <property type="project" value="GO_Central"/>
</dbReference>
<dbReference type="FunFam" id="3.40.50.300:FF:000352">
    <property type="entry name" value="ATP-dependent zinc metalloprotease FTSH 7, chloroplastic"/>
    <property type="match status" value="1"/>
</dbReference>
<dbReference type="Gene3D" id="3.40.50.300">
    <property type="entry name" value="P-loop containing nucleotide triphosphate hydrolases"/>
    <property type="match status" value="1"/>
</dbReference>
<dbReference type="Pfam" id="PF17862">
    <property type="entry name" value="AAA_lid_3"/>
    <property type="match status" value="1"/>
</dbReference>
<keyword evidence="5" id="KW-0378">Hydrolase</keyword>
<keyword evidence="9" id="KW-0812">Transmembrane</keyword>
<comment type="similarity">
    <text evidence="1">In the C-terminal section; belongs to the peptidase M41 family.</text>
</comment>
<dbReference type="GO" id="GO:0005524">
    <property type="term" value="F:ATP binding"/>
    <property type="evidence" value="ECO:0007669"/>
    <property type="project" value="UniProtKB-KW"/>
</dbReference>
<keyword evidence="9" id="KW-1133">Transmembrane helix</keyword>
<feature type="non-terminal residue" evidence="11">
    <location>
        <position position="1"/>
    </location>
</feature>
<dbReference type="InterPro" id="IPR000642">
    <property type="entry name" value="Peptidase_M41"/>
</dbReference>
<evidence type="ECO:0000256" key="5">
    <source>
        <dbReference type="ARBA" id="ARBA00022801"/>
    </source>
</evidence>
<proteinExistence type="inferred from homology"/>
<dbReference type="Pfam" id="PF01434">
    <property type="entry name" value="Peptidase_M41"/>
    <property type="match status" value="1"/>
</dbReference>
<evidence type="ECO:0000256" key="4">
    <source>
        <dbReference type="ARBA" id="ARBA00022741"/>
    </source>
</evidence>
<feature type="transmembrane region" description="Helical" evidence="9">
    <location>
        <begin position="235"/>
        <end position="253"/>
    </location>
</feature>
<keyword evidence="6" id="KW-0067">ATP-binding</keyword>